<protein>
    <submittedName>
        <fullName evidence="3">DAK2 domain protein</fullName>
    </submittedName>
</protein>
<feature type="region of interest" description="Disordered" evidence="1">
    <location>
        <begin position="42"/>
        <end position="62"/>
    </location>
</feature>
<proteinExistence type="predicted"/>
<dbReference type="GO" id="GO:0004371">
    <property type="term" value="F:glycerone kinase activity"/>
    <property type="evidence" value="ECO:0007669"/>
    <property type="project" value="InterPro"/>
</dbReference>
<gene>
    <name evidence="3" type="ORF">CUROG_06235</name>
</gene>
<dbReference type="Pfam" id="PF21645">
    <property type="entry name" value="FakA-like_M"/>
    <property type="match status" value="1"/>
</dbReference>
<dbReference type="InterPro" id="IPR050270">
    <property type="entry name" value="DegV_domain_contain"/>
</dbReference>
<dbReference type="GO" id="GO:0006071">
    <property type="term" value="P:glycerol metabolic process"/>
    <property type="evidence" value="ECO:0007669"/>
    <property type="project" value="InterPro"/>
</dbReference>
<evidence type="ECO:0000256" key="1">
    <source>
        <dbReference type="SAM" id="MobiDB-lite"/>
    </source>
</evidence>
<dbReference type="SUPFAM" id="SSF101473">
    <property type="entry name" value="DhaL-like"/>
    <property type="match status" value="1"/>
</dbReference>
<organism evidence="3 4">
    <name type="scientific">Corynebacterium urogenitale</name>
    <dbReference type="NCBI Taxonomy" id="2487892"/>
    <lineage>
        <taxon>Bacteria</taxon>
        <taxon>Bacillati</taxon>
        <taxon>Actinomycetota</taxon>
        <taxon>Actinomycetes</taxon>
        <taxon>Mycobacteriales</taxon>
        <taxon>Corynebacteriaceae</taxon>
        <taxon>Corynebacterium</taxon>
    </lineage>
</organism>
<dbReference type="RefSeq" id="WP_151902952.1">
    <property type="nucleotide sequence ID" value="NZ_CP045032.1"/>
</dbReference>
<evidence type="ECO:0000313" key="3">
    <source>
        <dbReference type="EMBL" id="QFQ02610.1"/>
    </source>
</evidence>
<dbReference type="AlphaFoldDB" id="A0A5J6ZCL0"/>
<feature type="domain" description="DhaL" evidence="2">
    <location>
        <begin position="8"/>
        <end position="196"/>
    </location>
</feature>
<dbReference type="PANTHER" id="PTHR33434:SF4">
    <property type="entry name" value="PHOSPHATASE PROTEIN"/>
    <property type="match status" value="1"/>
</dbReference>
<dbReference type="Proteomes" id="UP000326711">
    <property type="component" value="Chromosome"/>
</dbReference>
<sequence length="494" mass="51826">MEENLDGPLIAQWARRAAAGLRERQAEINSLNVFPIPDSDTGSNMAHTMSEAVSSTEASDGTDTSTVTAALASGAVRGARGNSGMVLSQVLRALADTASRGPVDGKAVARMLQQSVEFVKTSIADPVEGTILTVLRAAAEGAQAGKESLSDVVSHALASAEKALEYTPHQLDALAKAGVVDAGGRGFVVILQALQDTLKHAGDTAVRKPEEVHSSAISEESTNATPQAAAAPHADVVGANHELEIMFMFDYSDQPEALDELRDYLDNAGNSVVIAQAGESLAKVHVHTRRAGAVIEKAFGLARVFDLRLEVLPDTELTQAPIIALTPSGGAAKVFEGAGAIALDLDTMDARDIDDTLAMFGAGPVTVLTNGRRAAGLLDRGHHIAAIETRSLVGGLAALAVHDPSNDFEDDLEEMADAVSAQRCVETTAEKMIPELQSLLQDGGELVTVLWSAPEVTEADIQRVRAWISAEHADVEFHDYRADGMGPAVEIGVE</sequence>
<dbReference type="PANTHER" id="PTHR33434">
    <property type="entry name" value="DEGV DOMAIN-CONTAINING PROTEIN DR_1986-RELATED"/>
    <property type="match status" value="1"/>
</dbReference>
<keyword evidence="4" id="KW-1185">Reference proteome</keyword>
<dbReference type="InterPro" id="IPR048394">
    <property type="entry name" value="FakA-like_M"/>
</dbReference>
<dbReference type="SMART" id="SM01121">
    <property type="entry name" value="Dak1_2"/>
    <property type="match status" value="1"/>
</dbReference>
<dbReference type="InterPro" id="IPR033470">
    <property type="entry name" value="FakA-like_C"/>
</dbReference>
<dbReference type="Pfam" id="PF02734">
    <property type="entry name" value="Dak2"/>
    <property type="match status" value="1"/>
</dbReference>
<dbReference type="OrthoDB" id="9760324at2"/>
<feature type="compositionally biased region" description="Basic and acidic residues" evidence="1">
    <location>
        <begin position="204"/>
        <end position="213"/>
    </location>
</feature>
<dbReference type="KEGG" id="cuo:CUROG_06235"/>
<dbReference type="InterPro" id="IPR036117">
    <property type="entry name" value="DhaL_dom_sf"/>
</dbReference>
<evidence type="ECO:0000259" key="2">
    <source>
        <dbReference type="PROSITE" id="PS51480"/>
    </source>
</evidence>
<dbReference type="EMBL" id="CP045032">
    <property type="protein sequence ID" value="QFQ02610.1"/>
    <property type="molecule type" value="Genomic_DNA"/>
</dbReference>
<evidence type="ECO:0000313" key="4">
    <source>
        <dbReference type="Proteomes" id="UP000326711"/>
    </source>
</evidence>
<name>A0A5J6ZCL0_9CORY</name>
<dbReference type="Gene3D" id="1.25.40.340">
    <property type="match status" value="1"/>
</dbReference>
<feature type="region of interest" description="Disordered" evidence="1">
    <location>
        <begin position="204"/>
        <end position="229"/>
    </location>
</feature>
<dbReference type="PROSITE" id="PS51480">
    <property type="entry name" value="DHAL"/>
    <property type="match status" value="1"/>
</dbReference>
<dbReference type="InterPro" id="IPR004007">
    <property type="entry name" value="DhaL_dom"/>
</dbReference>
<dbReference type="SMART" id="SM01120">
    <property type="entry name" value="Dak2"/>
    <property type="match status" value="1"/>
</dbReference>
<accession>A0A5J6ZCL0</accession>
<reference evidence="4" key="1">
    <citation type="submission" date="2019-10" db="EMBL/GenBank/DDBJ databases">
        <title>Complete genome sequence of Corynebacterium urogenitalis DSM 108747, isolated from the genital tract of a cow.</title>
        <authorList>
            <person name="Ruckert C."/>
            <person name="Ballas P."/>
            <person name="Wagener K."/>
            <person name="Drillich M."/>
            <person name="Kaempfer P."/>
            <person name="Busse H.-J."/>
            <person name="Ehling-Schulz M."/>
        </authorList>
    </citation>
    <scope>NUCLEOTIDE SEQUENCE [LARGE SCALE GENOMIC DNA]</scope>
    <source>
        <strain evidence="4">LMM 1652</strain>
    </source>
</reference>
<dbReference type="Pfam" id="PF13684">
    <property type="entry name" value="FakA-like_C"/>
    <property type="match status" value="1"/>
</dbReference>